<evidence type="ECO:0000313" key="5">
    <source>
        <dbReference type="EMBL" id="RZF48402.1"/>
    </source>
</evidence>
<dbReference type="OrthoDB" id="416786at2759"/>
<dbReference type="Proteomes" id="UP000291343">
    <property type="component" value="Unassembled WGS sequence"/>
</dbReference>
<keyword evidence="6" id="KW-1185">Reference proteome</keyword>
<evidence type="ECO:0000256" key="1">
    <source>
        <dbReference type="ARBA" id="ARBA00022450"/>
    </source>
</evidence>
<dbReference type="PROSITE" id="PS00061">
    <property type="entry name" value="ADH_SHORT"/>
    <property type="match status" value="1"/>
</dbReference>
<dbReference type="Pfam" id="PF07993">
    <property type="entry name" value="NAD_binding_4"/>
    <property type="match status" value="1"/>
</dbReference>
<dbReference type="FunFam" id="3.40.50.720:FF:000047">
    <property type="entry name" value="NADP-dependent L-serine/L-allo-threonine dehydrogenase"/>
    <property type="match status" value="1"/>
</dbReference>
<comment type="caution">
    <text evidence="5">The sequence shown here is derived from an EMBL/GenBank/DDBJ whole genome shotgun (WGS) entry which is preliminary data.</text>
</comment>
<evidence type="ECO:0000259" key="4">
    <source>
        <dbReference type="PROSITE" id="PS50075"/>
    </source>
</evidence>
<dbReference type="SUPFAM" id="SSF56801">
    <property type="entry name" value="Acetyl-CoA synthetase-like"/>
    <property type="match status" value="1"/>
</dbReference>
<dbReference type="InterPro" id="IPR002347">
    <property type="entry name" value="SDR_fam"/>
</dbReference>
<accession>A0A482XR02</accession>
<dbReference type="InParanoid" id="A0A482XR02"/>
<dbReference type="Pfam" id="PF00501">
    <property type="entry name" value="AMP-binding"/>
    <property type="match status" value="1"/>
</dbReference>
<evidence type="ECO:0000313" key="6">
    <source>
        <dbReference type="Proteomes" id="UP000291343"/>
    </source>
</evidence>
<dbReference type="GO" id="GO:0016616">
    <property type="term" value="F:oxidoreductase activity, acting on the CH-OH group of donors, NAD or NADP as acceptor"/>
    <property type="evidence" value="ECO:0007669"/>
    <property type="project" value="UniProtKB-ARBA"/>
</dbReference>
<dbReference type="CDD" id="cd05930">
    <property type="entry name" value="A_NRPS"/>
    <property type="match status" value="1"/>
</dbReference>
<dbReference type="InterPro" id="IPR000873">
    <property type="entry name" value="AMP-dep_synth/lig_dom"/>
</dbReference>
<dbReference type="CDD" id="cd05235">
    <property type="entry name" value="SDR_e1"/>
    <property type="match status" value="1"/>
</dbReference>
<dbReference type="PANTHER" id="PTHR44845:SF6">
    <property type="entry name" value="BETA-ALANINE-ACTIVATING ENZYME"/>
    <property type="match status" value="1"/>
</dbReference>
<dbReference type="PRINTS" id="PR00080">
    <property type="entry name" value="SDRFAMILY"/>
</dbReference>
<organism evidence="5 6">
    <name type="scientific">Laodelphax striatellus</name>
    <name type="common">Small brown planthopper</name>
    <name type="synonym">Delphax striatella</name>
    <dbReference type="NCBI Taxonomy" id="195883"/>
    <lineage>
        <taxon>Eukaryota</taxon>
        <taxon>Metazoa</taxon>
        <taxon>Ecdysozoa</taxon>
        <taxon>Arthropoda</taxon>
        <taxon>Hexapoda</taxon>
        <taxon>Insecta</taxon>
        <taxon>Pterygota</taxon>
        <taxon>Neoptera</taxon>
        <taxon>Paraneoptera</taxon>
        <taxon>Hemiptera</taxon>
        <taxon>Auchenorrhyncha</taxon>
        <taxon>Fulgoroidea</taxon>
        <taxon>Delphacidae</taxon>
        <taxon>Criomorphinae</taxon>
        <taxon>Laodelphax</taxon>
    </lineage>
</organism>
<protein>
    <recommendedName>
        <fullName evidence="4">Carrier domain-containing protein</fullName>
    </recommendedName>
</protein>
<dbReference type="FunFam" id="3.40.50.980:FF:000001">
    <property type="entry name" value="Non-ribosomal peptide synthetase"/>
    <property type="match status" value="1"/>
</dbReference>
<dbReference type="Gene3D" id="3.30.300.30">
    <property type="match status" value="1"/>
</dbReference>
<dbReference type="InterPro" id="IPR020904">
    <property type="entry name" value="Sc_DH/Rdtase_CS"/>
</dbReference>
<sequence length="1283" mass="143924">MKMETPEVDMDDYDTQGCLHEMFQRQARETPGKDAVIDGVYWLTFRWLDERSNRLADALQKSGVGVNTVVGILMDRSWQYVVAVLGILKAGGAYLPLEVSYPPHLLEAVLEDARPIAVCTKRQFVDRFHKMDSSRVFILDEFDFEKYDKNFKSVPVTLDDMAYTVYSSGTTGKPKGIQCPHRGAVFSYTWRHKAYPYRDDDREACNVFFVWEMLRPLIKGIPLYIIPDDVIYDPKRIVSFLNNCNITRVLFTPSLLQAVLEFKGLDLNNKLKNVRQIWLCGEVVTTNLRDKIGHLLPWVQLLNLYSISECHDVANADISLSMATGEPRKFCPVGKLLPKVHAVVMDEKQNVKAIGEPGEIYIGGPTLALGYLNRPELNAERFIARPEHVSAEVGDRLYRTGDWGFVLSDGSLEICGRCDTTVRIRGYSVELQAIERTLLDLPSVNSSCVQAYGEEGSDKYLVAYIVEETSAKSNASEVGRAQMKLRTLLKERLPLYMIPSKFIFLDKIPILEASGKLDKNKLAETENNLEPGTFYMEDQNMSPTEKLIASIWCSCLNLMTVDVNENFFDLGGHSLAAARVVSEINEKLNKNLETGSIFLYPTVQSLAKFVQGDKDKEIINLVEELDSIKIAYPPDLDSKLRAFWESLKLKKNKCNFGNILLTGGTGFLGSHLINELLEKTQCFIYCIVRKSQTSTPMERLIEAQKRFGLPEMDKKSTDRIIAIDGDVSLLNLGLPDDAYISLASEIDFIIHASARVNLIFPFKPLYKDNVTATKNIIEFALNMKVKPVHYISTNAVFADGMIECKEDSDMFAHVNRLESGYAQTKWLAEQLIMNAGKSGLPCTVYRFGNLSGSTKRASWNPSDFTLFMIQGVIKTGARPEVKWKIEVTPIDFVQEMFVEIFLGLNNSIGKIYHFVNESLLPSKELWELLEKRGYKLKSMPFKDWTEQVHANEDLKPLSHLLKSLVKNEMYFFNLAEFKKERLNSFIEQRGVAYPAANVELFNKYLVNLQQLGYIAAANQSSTKQDNLGASTTVIEKEISGKVVLVTGASSGIGAAIAEKLVLCNARVAMFARNIERLQDLKRKLEQAGAGQVLAIKVDVTSATEVKNAVELIERFWGPVDILVNNAGCMYYQLMKNCDVAKWNEMIDVNCKGSLNCLAAVLGRMTERKSGHIVNITSDAGKVSFPGLSVYSGTKFFMEAVSSGLRKEVVDDNIKITCIQPGDVATGIRTNNASEQEAMEKYDYSSSMVILKPEDVANAVVFALNQPSYCSINEILIEPQQGPV</sequence>
<proteinExistence type="predicted"/>
<dbReference type="PRINTS" id="PR00081">
    <property type="entry name" value="GDHRDH"/>
</dbReference>
<dbReference type="Gene3D" id="3.40.50.720">
    <property type="entry name" value="NAD(P)-binding Rossmann-like Domain"/>
    <property type="match status" value="2"/>
</dbReference>
<keyword evidence="2" id="KW-0597">Phosphoprotein</keyword>
<evidence type="ECO:0000256" key="3">
    <source>
        <dbReference type="ARBA" id="ARBA00023002"/>
    </source>
</evidence>
<dbReference type="Pfam" id="PF00550">
    <property type="entry name" value="PP-binding"/>
    <property type="match status" value="1"/>
</dbReference>
<dbReference type="InterPro" id="IPR009081">
    <property type="entry name" value="PP-bd_ACP"/>
</dbReference>
<dbReference type="EMBL" id="QKKF02002514">
    <property type="protein sequence ID" value="RZF48402.1"/>
    <property type="molecule type" value="Genomic_DNA"/>
</dbReference>
<dbReference type="InterPro" id="IPR036736">
    <property type="entry name" value="ACP-like_sf"/>
</dbReference>
<dbReference type="InterPro" id="IPR042099">
    <property type="entry name" value="ANL_N_sf"/>
</dbReference>
<dbReference type="PROSITE" id="PS00012">
    <property type="entry name" value="PHOSPHOPANTETHEINE"/>
    <property type="match status" value="1"/>
</dbReference>
<reference evidence="5 6" key="1">
    <citation type="journal article" date="2017" name="Gigascience">
        <title>Genome sequence of the small brown planthopper, Laodelphax striatellus.</title>
        <authorList>
            <person name="Zhu J."/>
            <person name="Jiang F."/>
            <person name="Wang X."/>
            <person name="Yang P."/>
            <person name="Bao Y."/>
            <person name="Zhao W."/>
            <person name="Wang W."/>
            <person name="Lu H."/>
            <person name="Wang Q."/>
            <person name="Cui N."/>
            <person name="Li J."/>
            <person name="Chen X."/>
            <person name="Luo L."/>
            <person name="Yu J."/>
            <person name="Kang L."/>
            <person name="Cui F."/>
        </authorList>
    </citation>
    <scope>NUCLEOTIDE SEQUENCE [LARGE SCALE GENOMIC DNA]</scope>
    <source>
        <strain evidence="5">Lst14</strain>
    </source>
</reference>
<dbReference type="InterPro" id="IPR006162">
    <property type="entry name" value="Ppantetheine_attach_site"/>
</dbReference>
<dbReference type="InterPro" id="IPR045851">
    <property type="entry name" value="AMP-bd_C_sf"/>
</dbReference>
<dbReference type="SUPFAM" id="SSF47336">
    <property type="entry name" value="ACP-like"/>
    <property type="match status" value="1"/>
</dbReference>
<keyword evidence="3" id="KW-0560">Oxidoreductase</keyword>
<dbReference type="STRING" id="195883.A0A482XR02"/>
<dbReference type="Gene3D" id="3.40.50.12780">
    <property type="entry name" value="N-terminal domain of ligase-like"/>
    <property type="match status" value="1"/>
</dbReference>
<dbReference type="SUPFAM" id="SSF51735">
    <property type="entry name" value="NAD(P)-binding Rossmann-fold domains"/>
    <property type="match status" value="2"/>
</dbReference>
<feature type="domain" description="Carrier" evidence="4">
    <location>
        <begin position="539"/>
        <end position="614"/>
    </location>
</feature>
<dbReference type="PROSITE" id="PS50075">
    <property type="entry name" value="CARRIER"/>
    <property type="match status" value="1"/>
</dbReference>
<name>A0A482XR02_LAOST</name>
<dbReference type="NCBIfam" id="TIGR01746">
    <property type="entry name" value="Thioester-redct"/>
    <property type="match status" value="1"/>
</dbReference>
<keyword evidence="1" id="KW-0596">Phosphopantetheine</keyword>
<dbReference type="InterPro" id="IPR010080">
    <property type="entry name" value="Thioester_reductase-like_dom"/>
</dbReference>
<dbReference type="PANTHER" id="PTHR44845">
    <property type="entry name" value="CARRIER DOMAIN-CONTAINING PROTEIN"/>
    <property type="match status" value="1"/>
</dbReference>
<dbReference type="Pfam" id="PF00106">
    <property type="entry name" value="adh_short"/>
    <property type="match status" value="1"/>
</dbReference>
<gene>
    <name evidence="5" type="ORF">LSTR_LSTR007569</name>
</gene>
<dbReference type="InterPro" id="IPR036291">
    <property type="entry name" value="NAD(P)-bd_dom_sf"/>
</dbReference>
<dbReference type="SMR" id="A0A482XR02"/>
<evidence type="ECO:0000256" key="2">
    <source>
        <dbReference type="ARBA" id="ARBA00022553"/>
    </source>
</evidence>
<dbReference type="Gene3D" id="1.10.1200.10">
    <property type="entry name" value="ACP-like"/>
    <property type="match status" value="1"/>
</dbReference>
<dbReference type="InterPro" id="IPR013120">
    <property type="entry name" value="FAR_NAD-bd"/>
</dbReference>